<proteinExistence type="predicted"/>
<evidence type="ECO:0008006" key="4">
    <source>
        <dbReference type="Google" id="ProtNLM"/>
    </source>
</evidence>
<organism evidence="2 3">
    <name type="scientific">Polaribacter porphyrae</name>
    <dbReference type="NCBI Taxonomy" id="1137780"/>
    <lineage>
        <taxon>Bacteria</taxon>
        <taxon>Pseudomonadati</taxon>
        <taxon>Bacteroidota</taxon>
        <taxon>Flavobacteriia</taxon>
        <taxon>Flavobacteriales</taxon>
        <taxon>Flavobacteriaceae</taxon>
    </lineage>
</organism>
<name>A0A2S7WSU5_9FLAO</name>
<evidence type="ECO:0000256" key="1">
    <source>
        <dbReference type="SAM" id="SignalP"/>
    </source>
</evidence>
<keyword evidence="3" id="KW-1185">Reference proteome</keyword>
<evidence type="ECO:0000313" key="3">
    <source>
        <dbReference type="Proteomes" id="UP000238882"/>
    </source>
</evidence>
<comment type="caution">
    <text evidence="2">The sequence shown here is derived from an EMBL/GenBank/DDBJ whole genome shotgun (WGS) entry which is preliminary data.</text>
</comment>
<feature type="chain" id="PRO_5015715546" description="Neuraminyllactose-binding hemagglutinin" evidence="1">
    <location>
        <begin position="24"/>
        <end position="248"/>
    </location>
</feature>
<dbReference type="PROSITE" id="PS51257">
    <property type="entry name" value="PROKAR_LIPOPROTEIN"/>
    <property type="match status" value="1"/>
</dbReference>
<accession>A0A2S7WSU5</accession>
<dbReference type="AlphaFoldDB" id="A0A2S7WSU5"/>
<dbReference type="SUPFAM" id="SSF159594">
    <property type="entry name" value="XCC0632-like"/>
    <property type="match status" value="1"/>
</dbReference>
<protein>
    <recommendedName>
        <fullName evidence="4">Neuraminyllactose-binding hemagglutinin</fullName>
    </recommendedName>
</protein>
<feature type="signal peptide" evidence="1">
    <location>
        <begin position="1"/>
        <end position="23"/>
    </location>
</feature>
<evidence type="ECO:0000313" key="2">
    <source>
        <dbReference type="EMBL" id="PQJ80678.1"/>
    </source>
</evidence>
<reference evidence="2 3" key="1">
    <citation type="submission" date="2016-12" db="EMBL/GenBank/DDBJ databases">
        <title>Trade-off between light-utilization and light-protection in marine flavobacteria.</title>
        <authorList>
            <person name="Kumagai Y."/>
            <person name="Yoshizawa S."/>
            <person name="Kogure K."/>
            <person name="Iwasaki W."/>
        </authorList>
    </citation>
    <scope>NUCLEOTIDE SEQUENCE [LARGE SCALE GENOMIC DNA]</scope>
    <source>
        <strain evidence="2 3">NBRC 108759</strain>
    </source>
</reference>
<keyword evidence="1" id="KW-0732">Signal</keyword>
<dbReference type="Gene3D" id="3.30.160.180">
    <property type="entry name" value="Putative neuraminyllactose-binding hemagglutinin homolog like domain"/>
    <property type="match status" value="1"/>
</dbReference>
<sequence>MKKISFILTLLVLTSCGSAPKVAQKEVPRYNPNFDYTPQDRSNPRSADITIALLNPVFADKNPNLRVQPYSTFIENMADDFEEMLIAKGFSLRGPFKNRDEMVYGDKKNSDIALEIRISLKDEGNLTLKQQTNWSQMISKNAPNHYKVSGTFYHFGNIIIEATDPFTGEKFWKKTIALPRKEITAKGNKTWTGKPTPRQLMSEDTGVYNPTAKALEEYYQEAIKTAYRHIDVNEMKMIKKEIQKSKQN</sequence>
<dbReference type="Proteomes" id="UP000238882">
    <property type="component" value="Unassembled WGS sequence"/>
</dbReference>
<dbReference type="EMBL" id="MSCN01000001">
    <property type="protein sequence ID" value="PQJ80678.1"/>
    <property type="molecule type" value="Genomic_DNA"/>
</dbReference>
<dbReference type="InterPro" id="IPR038531">
    <property type="entry name" value="NeuraminylLac-bd_hemagglutn_sf"/>
</dbReference>
<gene>
    <name evidence="2" type="ORF">BTO18_16530</name>
</gene>